<evidence type="ECO:0000259" key="5">
    <source>
        <dbReference type="PROSITE" id="PS50887"/>
    </source>
</evidence>
<dbReference type="EMBL" id="AP009384">
    <property type="protein sequence ID" value="BAF86414.1"/>
    <property type="molecule type" value="Genomic_DNA"/>
</dbReference>
<feature type="domain" description="PAS" evidence="2">
    <location>
        <begin position="237"/>
        <end position="306"/>
    </location>
</feature>
<dbReference type="eggNOG" id="COG5001">
    <property type="taxonomic scope" value="Bacteria"/>
</dbReference>
<dbReference type="InterPro" id="IPR001633">
    <property type="entry name" value="EAL_dom"/>
</dbReference>
<dbReference type="PROSITE" id="PS50113">
    <property type="entry name" value="PAC"/>
    <property type="match status" value="1"/>
</dbReference>
<dbReference type="CDD" id="cd01949">
    <property type="entry name" value="GGDEF"/>
    <property type="match status" value="1"/>
</dbReference>
<dbReference type="SMART" id="SM00065">
    <property type="entry name" value="GAF"/>
    <property type="match status" value="1"/>
</dbReference>
<dbReference type="SMART" id="SM00267">
    <property type="entry name" value="GGDEF"/>
    <property type="match status" value="1"/>
</dbReference>
<dbReference type="SUPFAM" id="SSF55781">
    <property type="entry name" value="GAF domain-like"/>
    <property type="match status" value="1"/>
</dbReference>
<dbReference type="Gene3D" id="3.30.70.270">
    <property type="match status" value="1"/>
</dbReference>
<evidence type="ECO:0000256" key="1">
    <source>
        <dbReference type="SAM" id="MobiDB-lite"/>
    </source>
</evidence>
<dbReference type="PROSITE" id="PS50887">
    <property type="entry name" value="GGDEF"/>
    <property type="match status" value="1"/>
</dbReference>
<dbReference type="InterPro" id="IPR052155">
    <property type="entry name" value="Biofilm_reg_signaling"/>
</dbReference>
<name>A8ILU5_AZOC5</name>
<proteinExistence type="predicted"/>
<feature type="domain" description="GGDEF" evidence="5">
    <location>
        <begin position="392"/>
        <end position="524"/>
    </location>
</feature>
<evidence type="ECO:0000313" key="7">
    <source>
        <dbReference type="Proteomes" id="UP000000270"/>
    </source>
</evidence>
<organism evidence="6 7">
    <name type="scientific">Azorhizobium caulinodans (strain ATCC 43989 / DSM 5975 / JCM 20966 / LMG 6465 / NBRC 14845 / NCIMB 13405 / ORS 571)</name>
    <dbReference type="NCBI Taxonomy" id="438753"/>
    <lineage>
        <taxon>Bacteria</taxon>
        <taxon>Pseudomonadati</taxon>
        <taxon>Pseudomonadota</taxon>
        <taxon>Alphaproteobacteria</taxon>
        <taxon>Hyphomicrobiales</taxon>
        <taxon>Xanthobacteraceae</taxon>
        <taxon>Azorhizobium</taxon>
    </lineage>
</organism>
<dbReference type="AlphaFoldDB" id="A8ILU5"/>
<reference evidence="6 7" key="5">
    <citation type="journal article" date="2010" name="Appl. Environ. Microbiol.">
        <title>phrR-like gene praR of Azorhizobium caulinodans ORS571 is essential for symbiosis with Sesbania rostrata and is involved in expression of reb genes.</title>
        <authorList>
            <person name="Akiba N."/>
            <person name="Aono T."/>
            <person name="Toyazaki H."/>
            <person name="Sato S."/>
            <person name="Oyaizu H."/>
        </authorList>
    </citation>
    <scope>NUCLEOTIDE SEQUENCE [LARGE SCALE GENOMIC DNA]</scope>
    <source>
        <strain evidence="7">ATCC 43989 / DSM 5975 / JCM 20966 / LMG 6465 / NBRC 14845 / NCIMB 13405 / ORS 571</strain>
    </source>
</reference>
<reference evidence="6 7" key="3">
    <citation type="journal article" date="2008" name="BMC Genomics">
        <title>The genome of the versatile nitrogen fixer Azorhizobium caulinodans ORS571.</title>
        <authorList>
            <person name="Lee KB."/>
            <person name="Backer P.D."/>
            <person name="Aono T."/>
            <person name="Liu CT."/>
            <person name="Suzuki S."/>
            <person name="Suzuki T."/>
            <person name="Kaneko T."/>
            <person name="Yamada M."/>
            <person name="Tabata S."/>
            <person name="Kupfer D.M."/>
            <person name="Najar F.Z."/>
            <person name="Wiley G.B."/>
            <person name="Roe B."/>
            <person name="Binnewies T.T."/>
            <person name="Ussery D.W."/>
            <person name="D'Haeze W."/>
            <person name="Herder J.D."/>
            <person name="Gevers D."/>
            <person name="Vereecke D."/>
            <person name="Holsters M."/>
            <person name="Oyaizu H."/>
        </authorList>
    </citation>
    <scope>NUCLEOTIDE SEQUENCE [LARGE SCALE GENOMIC DNA]</scope>
    <source>
        <strain evidence="7">ATCC 43989 / DSM 5975 / JCM 20966 / LMG 6465 / NBRC 14845 / NCIMB 13405 / ORS 571</strain>
    </source>
</reference>
<feature type="region of interest" description="Disordered" evidence="1">
    <location>
        <begin position="41"/>
        <end position="62"/>
    </location>
</feature>
<dbReference type="NCBIfam" id="TIGR00254">
    <property type="entry name" value="GGDEF"/>
    <property type="match status" value="1"/>
</dbReference>
<dbReference type="STRING" id="438753.AZC_0416"/>
<dbReference type="SMART" id="SM00052">
    <property type="entry name" value="EAL"/>
    <property type="match status" value="1"/>
</dbReference>
<dbReference type="InterPro" id="IPR000160">
    <property type="entry name" value="GGDEF_dom"/>
</dbReference>
<dbReference type="InterPro" id="IPR003018">
    <property type="entry name" value="GAF"/>
</dbReference>
<dbReference type="InterPro" id="IPR035919">
    <property type="entry name" value="EAL_sf"/>
</dbReference>
<dbReference type="KEGG" id="azc:AZC_0416"/>
<reference evidence="6 7" key="6">
    <citation type="journal article" date="2011" name="Appl. Environ. Microbiol.">
        <title>Involvement of the azorhizobial chromosome partition gene (parA) in the onset of bacteroid differentiation during Sesbania rostrata stem nodule development.</title>
        <authorList>
            <person name="Liu CT."/>
            <person name="Lee KB."/>
            <person name="Wang YS."/>
            <person name="Peng MH."/>
            <person name="Lee KT."/>
            <person name="Suzuki S."/>
            <person name="Suzuki T."/>
            <person name="Oyaizu H."/>
        </authorList>
    </citation>
    <scope>NUCLEOTIDE SEQUENCE [LARGE SCALE GENOMIC DNA]</scope>
    <source>
        <strain evidence="7">ATCC 43989 / DSM 5975 / JCM 20966 / LMG 6465 / NBRC 14845 / NCIMB 13405 / ORS 571</strain>
    </source>
</reference>
<reference evidence="6 7" key="1">
    <citation type="journal article" date="2007" name="Appl. Environ. Microbiol.">
        <title>Rhizobial factors required for stem nodule maturation and maintenance in Sesbania rostrata-Azorhizobium caulinodans ORS571 symbiosis.</title>
        <authorList>
            <person name="Suzuki S."/>
            <person name="Aono T."/>
            <person name="Lee KB."/>
            <person name="Suzuki T."/>
            <person name="Liu CT."/>
            <person name="Miwa H."/>
            <person name="Wakao S."/>
            <person name="Iki T."/>
            <person name="Oyaizu H."/>
        </authorList>
    </citation>
    <scope>NUCLEOTIDE SEQUENCE [LARGE SCALE GENOMIC DNA]</scope>
    <source>
        <strain evidence="7">ATCC 43989 / DSM 5975 / JCM 20966 / LMG 6465 / NBRC 14845 / NCIMB 13405 / ORS 571</strain>
    </source>
</reference>
<evidence type="ECO:0000259" key="4">
    <source>
        <dbReference type="PROSITE" id="PS50883"/>
    </source>
</evidence>
<protein>
    <submittedName>
        <fullName evidence="6">Putative signaling protein</fullName>
    </submittedName>
</protein>
<dbReference type="InterPro" id="IPR029016">
    <property type="entry name" value="GAF-like_dom_sf"/>
</dbReference>
<dbReference type="HOGENOM" id="CLU_000445_70_34_5"/>
<dbReference type="Gene3D" id="3.20.20.450">
    <property type="entry name" value="EAL domain"/>
    <property type="match status" value="1"/>
</dbReference>
<dbReference type="SUPFAM" id="SSF141868">
    <property type="entry name" value="EAL domain-like"/>
    <property type="match status" value="1"/>
</dbReference>
<dbReference type="SUPFAM" id="SSF55785">
    <property type="entry name" value="PYP-like sensor domain (PAS domain)"/>
    <property type="match status" value="1"/>
</dbReference>
<dbReference type="InterPro" id="IPR029787">
    <property type="entry name" value="Nucleotide_cyclase"/>
</dbReference>
<dbReference type="SMART" id="SM00091">
    <property type="entry name" value="PAS"/>
    <property type="match status" value="1"/>
</dbReference>
<dbReference type="PROSITE" id="PS50883">
    <property type="entry name" value="EAL"/>
    <property type="match status" value="1"/>
</dbReference>
<dbReference type="CDD" id="cd00130">
    <property type="entry name" value="PAS"/>
    <property type="match status" value="1"/>
</dbReference>
<dbReference type="PANTHER" id="PTHR44757:SF2">
    <property type="entry name" value="BIOFILM ARCHITECTURE MAINTENANCE PROTEIN MBAA"/>
    <property type="match status" value="1"/>
</dbReference>
<evidence type="ECO:0000313" key="6">
    <source>
        <dbReference type="EMBL" id="BAF86414.1"/>
    </source>
</evidence>
<dbReference type="Pfam" id="PF00563">
    <property type="entry name" value="EAL"/>
    <property type="match status" value="1"/>
</dbReference>
<dbReference type="Proteomes" id="UP000000270">
    <property type="component" value="Chromosome"/>
</dbReference>
<feature type="domain" description="EAL" evidence="4">
    <location>
        <begin position="533"/>
        <end position="786"/>
    </location>
</feature>
<dbReference type="CDD" id="cd01948">
    <property type="entry name" value="EAL"/>
    <property type="match status" value="1"/>
</dbReference>
<feature type="domain" description="PAC" evidence="3">
    <location>
        <begin position="314"/>
        <end position="364"/>
    </location>
</feature>
<sequence>MTGVRASFRQGMTGRLAESARWRRLRFHAATVADEVDGRMASEKIEASGEAARASGQDQPQPMVQQALPYPVPDNEEARLAVLASYHLMDTPPEADFDRLAALAARVFDVPIVLVSLLGRDRQFFKASVGFPVCETSREVSFCAHAIMQDEILVIPDATRDPRFRANPLVLGPPFIRFYAGRPLIAPTGEKVGTVCLIDHEPRFRFTETDRHNLNDLAAMAVDRMELRRLDHARNISQARFENIAATSPDAIICMNAQGEIGFWNSSAERLFGHGAQDIHGRSCRILVPGHLRRAYDVLMERMRRGGGLGSALRTFEVTGRRRDGVEFPAECSLSIWRDGPNLSVGAIVRDVSDRRQNEERLFRLASRDTLTDLPNRSAWRQCLSQTLASEPGATVLMIDLDGFKEANDTLGHSAGDAVLKEVAGRLASSCHEALIVARLGGDEFVVLLAGNDEHRARVVAERVVAAVTDRYGVGERKVSIGASIGIAFYPAHGARGEDLISAADLALYRAKAGGKGCYEVFTPMLREVAIARRAFEEELRRAFENGEFELYYQPQVLTSRGQLMGAEALLRWNHPQRGLLTPVSFLDVLSHKPSAAEVGEWILNTALRQAAEWRVAVPGFRMGVNLFEAQFRSGRLMSTVRRALAESGLPPDALELEIVETILLQTDPATIRLLHDLRALGVGLAFDDYGTGFASLSLLKRYPVSRLKIDRSFLRNVNDAPRDAAIVKAVLFLGRAFGMSVIAEGVEDERQMAFLRENGCDEAQGYLFGRPMPAREFAARFILCDTPPGDCGPELRERARIGA</sequence>
<dbReference type="PROSITE" id="PS50112">
    <property type="entry name" value="PAS"/>
    <property type="match status" value="1"/>
</dbReference>
<dbReference type="Gene3D" id="3.30.450.20">
    <property type="entry name" value="PAS domain"/>
    <property type="match status" value="1"/>
</dbReference>
<dbReference type="Gene3D" id="3.30.450.40">
    <property type="match status" value="1"/>
</dbReference>
<gene>
    <name evidence="6" type="ordered locus">AZC_0416</name>
</gene>
<evidence type="ECO:0000259" key="3">
    <source>
        <dbReference type="PROSITE" id="PS50113"/>
    </source>
</evidence>
<dbReference type="eggNOG" id="COG2203">
    <property type="taxonomic scope" value="Bacteria"/>
</dbReference>
<evidence type="ECO:0000259" key="2">
    <source>
        <dbReference type="PROSITE" id="PS50112"/>
    </source>
</evidence>
<dbReference type="InterPro" id="IPR000014">
    <property type="entry name" value="PAS"/>
</dbReference>
<dbReference type="InterPro" id="IPR043128">
    <property type="entry name" value="Rev_trsase/Diguanyl_cyclase"/>
</dbReference>
<reference evidence="7" key="2">
    <citation type="submission" date="2007-04" db="EMBL/GenBank/DDBJ databases">
        <title>Complete genome sequence of the nitrogen-fixing bacterium Azorhizobium caulinodans ORS571.</title>
        <authorList>
            <person name="Lee K.B."/>
            <person name="Backer P.D."/>
            <person name="Aono T."/>
            <person name="Liu C.T."/>
            <person name="Suzuki S."/>
            <person name="Suzuki T."/>
            <person name="Kaneko T."/>
            <person name="Yamada M."/>
            <person name="Tabata S."/>
            <person name="Kupfer D.M."/>
            <person name="Najar F.Z."/>
            <person name="Wiley G.B."/>
            <person name="Roe B."/>
            <person name="Binnewies T."/>
            <person name="Ussery D."/>
            <person name="Vereecke D."/>
            <person name="Gevers D."/>
            <person name="Holsters M."/>
            <person name="Oyaizu H."/>
        </authorList>
    </citation>
    <scope>NUCLEOTIDE SEQUENCE [LARGE SCALE GENOMIC DNA]</scope>
    <source>
        <strain evidence="7">ATCC 43989 / DSM 5975 / JCM 20966 / LMG 6465 / NBRC 14845 / NCIMB 13405 / ORS 571</strain>
    </source>
</reference>
<reference evidence="6 7" key="4">
    <citation type="journal article" date="2009" name="Appl. Environ. Microbiol.">
        <title>Comparative genome-wide transcriptional profiling of Azorhizobium caulinodans ORS571 grown under free-living and symbiotic conditions.</title>
        <authorList>
            <person name="Tsukada S."/>
            <person name="Aono T."/>
            <person name="Akiba N."/>
            <person name="Lee KB."/>
            <person name="Liu CT."/>
            <person name="Toyazaki H."/>
            <person name="Oyaizu H."/>
        </authorList>
    </citation>
    <scope>NUCLEOTIDE SEQUENCE [LARGE SCALE GENOMIC DNA]</scope>
    <source>
        <strain evidence="7">ATCC 43989 / DSM 5975 / JCM 20966 / LMG 6465 / NBRC 14845 / NCIMB 13405 / ORS 571</strain>
    </source>
</reference>
<dbReference type="NCBIfam" id="TIGR00229">
    <property type="entry name" value="sensory_box"/>
    <property type="match status" value="1"/>
</dbReference>
<dbReference type="PANTHER" id="PTHR44757">
    <property type="entry name" value="DIGUANYLATE CYCLASE DGCP"/>
    <property type="match status" value="1"/>
</dbReference>
<dbReference type="Pfam" id="PF13426">
    <property type="entry name" value="PAS_9"/>
    <property type="match status" value="1"/>
</dbReference>
<keyword evidence="7" id="KW-1185">Reference proteome</keyword>
<dbReference type="InterPro" id="IPR035965">
    <property type="entry name" value="PAS-like_dom_sf"/>
</dbReference>
<dbReference type="InterPro" id="IPR000700">
    <property type="entry name" value="PAS-assoc_C"/>
</dbReference>
<accession>A8ILU5</accession>
<dbReference type="SUPFAM" id="SSF55073">
    <property type="entry name" value="Nucleotide cyclase"/>
    <property type="match status" value="1"/>
</dbReference>
<dbReference type="Pfam" id="PF00990">
    <property type="entry name" value="GGDEF"/>
    <property type="match status" value="1"/>
</dbReference>